<dbReference type="InterPro" id="IPR036097">
    <property type="entry name" value="HisK_dim/P_sf"/>
</dbReference>
<dbReference type="GO" id="GO:0000155">
    <property type="term" value="F:phosphorelay sensor kinase activity"/>
    <property type="evidence" value="ECO:0007669"/>
    <property type="project" value="InterPro"/>
</dbReference>
<evidence type="ECO:0000256" key="2">
    <source>
        <dbReference type="ARBA" id="ARBA00012438"/>
    </source>
</evidence>
<dbReference type="EC" id="2.7.13.3" evidence="2"/>
<keyword evidence="3" id="KW-0808">Transferase</keyword>
<organism evidence="3 4">
    <name type="scientific">Novosphingobium hassiacum</name>
    <dbReference type="NCBI Taxonomy" id="173676"/>
    <lineage>
        <taxon>Bacteria</taxon>
        <taxon>Pseudomonadati</taxon>
        <taxon>Pseudomonadota</taxon>
        <taxon>Alphaproteobacteria</taxon>
        <taxon>Sphingomonadales</taxon>
        <taxon>Sphingomonadaceae</taxon>
        <taxon>Novosphingobium</taxon>
    </lineage>
</organism>
<dbReference type="Gene3D" id="1.10.287.130">
    <property type="match status" value="1"/>
</dbReference>
<name>A0A7W5ZZ69_9SPHN</name>
<reference evidence="3 4" key="1">
    <citation type="submission" date="2020-08" db="EMBL/GenBank/DDBJ databases">
        <title>Genomic Encyclopedia of Type Strains, Phase IV (KMG-IV): sequencing the most valuable type-strain genomes for metagenomic binning, comparative biology and taxonomic classification.</title>
        <authorList>
            <person name="Goeker M."/>
        </authorList>
    </citation>
    <scope>NUCLEOTIDE SEQUENCE [LARGE SCALE GENOMIC DNA]</scope>
    <source>
        <strain evidence="3 4">DSM 14552</strain>
    </source>
</reference>
<accession>A0A7W5ZZ69</accession>
<evidence type="ECO:0000256" key="1">
    <source>
        <dbReference type="ARBA" id="ARBA00000085"/>
    </source>
</evidence>
<dbReference type="RefSeq" id="WP_183615178.1">
    <property type="nucleotide sequence ID" value="NZ_JACICY010000021.1"/>
</dbReference>
<gene>
    <name evidence="3" type="ORF">GGQ88_004033</name>
</gene>
<evidence type="ECO:0000313" key="4">
    <source>
        <dbReference type="Proteomes" id="UP000562395"/>
    </source>
</evidence>
<dbReference type="Proteomes" id="UP000562395">
    <property type="component" value="Unassembled WGS sequence"/>
</dbReference>
<dbReference type="AlphaFoldDB" id="A0A7W5ZZ69"/>
<protein>
    <recommendedName>
        <fullName evidence="2">histidine kinase</fullName>
        <ecNumber evidence="2">2.7.13.3</ecNumber>
    </recommendedName>
</protein>
<sequence>MLPRELLHELKQPLNVIRLATDNIRVRILPLLESGEAGYLEAKLDRIERQIHRAARLWDNGGDSAEPVAPDGHKPL</sequence>
<comment type="catalytic activity">
    <reaction evidence="1">
        <text>ATP + protein L-histidine = ADP + protein N-phospho-L-histidine.</text>
        <dbReference type="EC" id="2.7.13.3"/>
    </reaction>
</comment>
<dbReference type="CDD" id="cd00082">
    <property type="entry name" value="HisKA"/>
    <property type="match status" value="1"/>
</dbReference>
<dbReference type="SUPFAM" id="SSF47384">
    <property type="entry name" value="Homodimeric domain of signal transducing histidine kinase"/>
    <property type="match status" value="1"/>
</dbReference>
<dbReference type="InterPro" id="IPR003661">
    <property type="entry name" value="HisK_dim/P_dom"/>
</dbReference>
<keyword evidence="4" id="KW-1185">Reference proteome</keyword>
<keyword evidence="3" id="KW-0418">Kinase</keyword>
<proteinExistence type="predicted"/>
<comment type="caution">
    <text evidence="3">The sequence shown here is derived from an EMBL/GenBank/DDBJ whole genome shotgun (WGS) entry which is preliminary data.</text>
</comment>
<evidence type="ECO:0000313" key="3">
    <source>
        <dbReference type="EMBL" id="MBB3862731.1"/>
    </source>
</evidence>
<dbReference type="EMBL" id="JACICY010000021">
    <property type="protein sequence ID" value="MBB3862731.1"/>
    <property type="molecule type" value="Genomic_DNA"/>
</dbReference>